<evidence type="ECO:0000256" key="1">
    <source>
        <dbReference type="ARBA" id="ARBA00022801"/>
    </source>
</evidence>
<evidence type="ECO:0000256" key="3">
    <source>
        <dbReference type="SAM" id="MobiDB-lite"/>
    </source>
</evidence>
<dbReference type="Gene3D" id="3.40.630.40">
    <property type="entry name" value="Zn-dependent exopeptidases"/>
    <property type="match status" value="1"/>
</dbReference>
<reference evidence="5" key="1">
    <citation type="submission" date="2021-04" db="EMBL/GenBank/DDBJ databases">
        <title>Isolation and polyphasic classification of algal microorganism.</title>
        <authorList>
            <person name="Wang S."/>
        </authorList>
    </citation>
    <scope>NUCLEOTIDE SEQUENCE</scope>
    <source>
        <strain evidence="5">720a</strain>
    </source>
</reference>
<dbReference type="GO" id="GO:0030288">
    <property type="term" value="C:outer membrane-bounded periplasmic space"/>
    <property type="evidence" value="ECO:0007669"/>
    <property type="project" value="TreeGrafter"/>
</dbReference>
<dbReference type="PANTHER" id="PTHR30404">
    <property type="entry name" value="N-ACETYLMURAMOYL-L-ALANINE AMIDASE"/>
    <property type="match status" value="1"/>
</dbReference>
<sequence>MKRLITVSISMVIILFINLFELPVSAQDAEMYEVGSANLNVRSSPNHQAPIIGKLDKGDRVKVYKESFGWVQTYYGGQEAWVASQYLFKPSSSAKAAGYTQKNLPKAQNAATLTSKDKVFAAGTSNLNVRSGPSHDAPIIGQLQNGDKVRVYKEFFGWVQTYYDGQEAWVASQYLFEVNETNQTQVSKKTSKKNTKNTQAEKVESTKKDEQKKREANTASTGSLQGYNIVIDPGHGGKDPGSLGVNGVFEKDIIMRTADHVEQKLRQAGATVILTRNSDYYISLNERVRLSNLYHTHAFISLHYNAHPLMRMNGIETYYHSGEKNRDLASNIQGSLEQNVSLQGRGIKESNFYVLRKNRFPSVLVELGFITNPGDLSMAQSEDYQNTVANSIVEGLMNYFN</sequence>
<dbReference type="CDD" id="cd02696">
    <property type="entry name" value="MurNAc-LAA"/>
    <property type="match status" value="1"/>
</dbReference>
<dbReference type="GO" id="GO:0009253">
    <property type="term" value="P:peptidoglycan catabolic process"/>
    <property type="evidence" value="ECO:0007669"/>
    <property type="project" value="InterPro"/>
</dbReference>
<dbReference type="AlphaFoldDB" id="A0A941E3A3"/>
<dbReference type="SUPFAM" id="SSF53187">
    <property type="entry name" value="Zn-dependent exopeptidases"/>
    <property type="match status" value="1"/>
</dbReference>
<feature type="domain" description="SH3b" evidence="4">
    <location>
        <begin position="29"/>
        <end position="91"/>
    </location>
</feature>
<evidence type="ECO:0000256" key="2">
    <source>
        <dbReference type="ARBA" id="ARBA00023316"/>
    </source>
</evidence>
<dbReference type="Proteomes" id="UP000675284">
    <property type="component" value="Unassembled WGS sequence"/>
</dbReference>
<dbReference type="SMART" id="SM00646">
    <property type="entry name" value="Ami_3"/>
    <property type="match status" value="1"/>
</dbReference>
<proteinExistence type="predicted"/>
<dbReference type="PROSITE" id="PS51781">
    <property type="entry name" value="SH3B"/>
    <property type="match status" value="2"/>
</dbReference>
<dbReference type="Pfam" id="PF01520">
    <property type="entry name" value="Amidase_3"/>
    <property type="match status" value="1"/>
</dbReference>
<accession>A0A941E3A3</accession>
<protein>
    <submittedName>
        <fullName evidence="5">N-acetylmuramoyl-L-alanine amidase</fullName>
        <ecNumber evidence="5">3.5.1.28</ecNumber>
    </submittedName>
</protein>
<dbReference type="Gene3D" id="2.30.30.40">
    <property type="entry name" value="SH3 Domains"/>
    <property type="match status" value="2"/>
</dbReference>
<feature type="domain" description="SH3b" evidence="4">
    <location>
        <begin position="115"/>
        <end position="179"/>
    </location>
</feature>
<organism evidence="5 6">
    <name type="scientific">Virgibacillus salarius</name>
    <dbReference type="NCBI Taxonomy" id="447199"/>
    <lineage>
        <taxon>Bacteria</taxon>
        <taxon>Bacillati</taxon>
        <taxon>Bacillota</taxon>
        <taxon>Bacilli</taxon>
        <taxon>Bacillales</taxon>
        <taxon>Bacillaceae</taxon>
        <taxon>Virgibacillus</taxon>
    </lineage>
</organism>
<dbReference type="InterPro" id="IPR050695">
    <property type="entry name" value="N-acetylmuramoyl_amidase_3"/>
</dbReference>
<dbReference type="EC" id="3.5.1.28" evidence="5"/>
<evidence type="ECO:0000313" key="5">
    <source>
        <dbReference type="EMBL" id="MBR7798053.1"/>
    </source>
</evidence>
<name>A0A941E3A3_9BACI</name>
<feature type="compositionally biased region" description="Basic and acidic residues" evidence="3">
    <location>
        <begin position="199"/>
        <end position="216"/>
    </location>
</feature>
<dbReference type="GO" id="GO:0071555">
    <property type="term" value="P:cell wall organization"/>
    <property type="evidence" value="ECO:0007669"/>
    <property type="project" value="UniProtKB-KW"/>
</dbReference>
<comment type="caution">
    <text evidence="5">The sequence shown here is derived from an EMBL/GenBank/DDBJ whole genome shotgun (WGS) entry which is preliminary data.</text>
</comment>
<dbReference type="EMBL" id="JAGSOT010000084">
    <property type="protein sequence ID" value="MBR7798053.1"/>
    <property type="molecule type" value="Genomic_DNA"/>
</dbReference>
<keyword evidence="2" id="KW-0961">Cell wall biogenesis/degradation</keyword>
<feature type="region of interest" description="Disordered" evidence="3">
    <location>
        <begin position="182"/>
        <end position="219"/>
    </location>
</feature>
<dbReference type="RefSeq" id="WP_166530941.1">
    <property type="nucleotide sequence ID" value="NZ_CP115959.1"/>
</dbReference>
<dbReference type="InterPro" id="IPR003646">
    <property type="entry name" value="SH3-like_bac-type"/>
</dbReference>
<dbReference type="Pfam" id="PF08239">
    <property type="entry name" value="SH3_3"/>
    <property type="match status" value="2"/>
</dbReference>
<evidence type="ECO:0000313" key="6">
    <source>
        <dbReference type="Proteomes" id="UP000675284"/>
    </source>
</evidence>
<keyword evidence="1 5" id="KW-0378">Hydrolase</keyword>
<dbReference type="GO" id="GO:0008745">
    <property type="term" value="F:N-acetylmuramoyl-L-alanine amidase activity"/>
    <property type="evidence" value="ECO:0007669"/>
    <property type="project" value="UniProtKB-EC"/>
</dbReference>
<keyword evidence="6" id="KW-1185">Reference proteome</keyword>
<dbReference type="SMART" id="SM00287">
    <property type="entry name" value="SH3b"/>
    <property type="match status" value="2"/>
</dbReference>
<dbReference type="InterPro" id="IPR002508">
    <property type="entry name" value="MurNAc-LAA_cat"/>
</dbReference>
<gene>
    <name evidence="5" type="ORF">KCX74_18680</name>
</gene>
<dbReference type="PANTHER" id="PTHR30404:SF0">
    <property type="entry name" value="N-ACETYLMURAMOYL-L-ALANINE AMIDASE AMIC"/>
    <property type="match status" value="1"/>
</dbReference>
<evidence type="ECO:0000259" key="4">
    <source>
        <dbReference type="PROSITE" id="PS51781"/>
    </source>
</evidence>